<evidence type="ECO:0000256" key="1">
    <source>
        <dbReference type="SAM" id="SignalP"/>
    </source>
</evidence>
<keyword evidence="3" id="KW-1185">Reference proteome</keyword>
<dbReference type="Proteomes" id="UP000028924">
    <property type="component" value="Unassembled WGS sequence"/>
</dbReference>
<feature type="signal peptide" evidence="1">
    <location>
        <begin position="1"/>
        <end position="26"/>
    </location>
</feature>
<dbReference type="KEGG" id="apro:F751_0633"/>
<keyword evidence="1" id="KW-0732">Signal</keyword>
<sequence length="182" mass="20176">MRALLHLPAVFLALVLFLQSSIVVQADCDPRIGFFSLPTVLLKGYESHAFLFTEVVSRSYPFPNAEISTLDIDSWDVCVPCDRYDCSCTYIRIIECLPEGVERCESWYTPFWATIGTGNNGFNNYGNYNLGDDNEGNGNIGNSNVGNNNTGESIICNNKRGDSPFASLVYLLDPKSAVTFCR</sequence>
<gene>
    <name evidence="2" type="ORF">F751_0633</name>
</gene>
<feature type="chain" id="PRO_5001828982" evidence="1">
    <location>
        <begin position="27"/>
        <end position="182"/>
    </location>
</feature>
<reference evidence="2 3" key="1">
    <citation type="journal article" date="2014" name="BMC Genomics">
        <title>Oil accumulation mechanisms of the oleaginous microalga Chlorella protothecoides revealed through its genome, transcriptomes, and proteomes.</title>
        <authorList>
            <person name="Gao C."/>
            <person name="Wang Y."/>
            <person name="Shen Y."/>
            <person name="Yan D."/>
            <person name="He X."/>
            <person name="Dai J."/>
            <person name="Wu Q."/>
        </authorList>
    </citation>
    <scope>NUCLEOTIDE SEQUENCE [LARGE SCALE GENOMIC DNA]</scope>
    <source>
        <strain evidence="2 3">0710</strain>
    </source>
</reference>
<dbReference type="EMBL" id="KL662160">
    <property type="protein sequence ID" value="KFM27947.1"/>
    <property type="molecule type" value="Genomic_DNA"/>
</dbReference>
<dbReference type="RefSeq" id="XP_011400954.1">
    <property type="nucleotide sequence ID" value="XM_011402652.1"/>
</dbReference>
<accession>A0A087SQE3</accession>
<name>A0A087SQE3_AUXPR</name>
<organism evidence="2 3">
    <name type="scientific">Auxenochlorella protothecoides</name>
    <name type="common">Green microalga</name>
    <name type="synonym">Chlorella protothecoides</name>
    <dbReference type="NCBI Taxonomy" id="3075"/>
    <lineage>
        <taxon>Eukaryota</taxon>
        <taxon>Viridiplantae</taxon>
        <taxon>Chlorophyta</taxon>
        <taxon>core chlorophytes</taxon>
        <taxon>Trebouxiophyceae</taxon>
        <taxon>Chlorellales</taxon>
        <taxon>Chlorellaceae</taxon>
        <taxon>Auxenochlorella</taxon>
    </lineage>
</organism>
<proteinExistence type="predicted"/>
<evidence type="ECO:0000313" key="3">
    <source>
        <dbReference type="Proteomes" id="UP000028924"/>
    </source>
</evidence>
<dbReference type="GeneID" id="23612024"/>
<protein>
    <submittedName>
        <fullName evidence="2">Uncharacterized protein</fullName>
    </submittedName>
</protein>
<dbReference type="AlphaFoldDB" id="A0A087SQE3"/>
<evidence type="ECO:0000313" key="2">
    <source>
        <dbReference type="EMBL" id="KFM27947.1"/>
    </source>
</evidence>